<dbReference type="Gene3D" id="1.10.10.60">
    <property type="entry name" value="Homeodomain-like"/>
    <property type="match status" value="1"/>
</dbReference>
<evidence type="ECO:0000313" key="3">
    <source>
        <dbReference type="EMBL" id="EEY66938.1"/>
    </source>
</evidence>
<dbReference type="OrthoDB" id="90640at2759"/>
<protein>
    <recommendedName>
        <fullName evidence="2">HTH CENPB-type domain-containing protein</fullName>
    </recommendedName>
</protein>
<dbReference type="RefSeq" id="XP_002896656.1">
    <property type="nucleotide sequence ID" value="XM_002896610.1"/>
</dbReference>
<organism evidence="3 4">
    <name type="scientific">Phytophthora infestans (strain T30-4)</name>
    <name type="common">Potato late blight agent</name>
    <dbReference type="NCBI Taxonomy" id="403677"/>
    <lineage>
        <taxon>Eukaryota</taxon>
        <taxon>Sar</taxon>
        <taxon>Stramenopiles</taxon>
        <taxon>Oomycota</taxon>
        <taxon>Peronosporomycetes</taxon>
        <taxon>Peronosporales</taxon>
        <taxon>Peronosporaceae</taxon>
        <taxon>Phytophthora</taxon>
    </lineage>
</organism>
<dbReference type="Pfam" id="PF03221">
    <property type="entry name" value="HTH_Tnp_Tc5"/>
    <property type="match status" value="1"/>
</dbReference>
<dbReference type="Proteomes" id="UP000006643">
    <property type="component" value="Unassembled WGS sequence"/>
</dbReference>
<dbReference type="AlphaFoldDB" id="D0NW53"/>
<dbReference type="InterPro" id="IPR006600">
    <property type="entry name" value="HTH_CenpB_DNA-bd_dom"/>
</dbReference>
<name>D0NW53_PHYIT</name>
<keyword evidence="4" id="KW-1185">Reference proteome</keyword>
<dbReference type="InParanoid" id="D0NW53"/>
<keyword evidence="1" id="KW-0238">DNA-binding</keyword>
<dbReference type="EMBL" id="DS028173">
    <property type="protein sequence ID" value="EEY66938.1"/>
    <property type="molecule type" value="Genomic_DNA"/>
</dbReference>
<accession>D0NW53</accession>
<proteinExistence type="predicted"/>
<dbReference type="KEGG" id="pif:PITG_17820"/>
<evidence type="ECO:0000259" key="2">
    <source>
        <dbReference type="Pfam" id="PF03221"/>
    </source>
</evidence>
<evidence type="ECO:0000313" key="4">
    <source>
        <dbReference type="Proteomes" id="UP000006643"/>
    </source>
</evidence>
<dbReference type="eggNOG" id="ENOG502SHM7">
    <property type="taxonomic scope" value="Eukaryota"/>
</dbReference>
<sequence>MERTGRPRKTGGSGAKLKQYERVYAWKKLRAVIEANVAGGSRYHQRNRTLGMGATLSTEVEKQLVGWINELRADGVPVTSMMLKLQAQELYRTSGPRNGPFKASGAGENIFCAATSSLFAAEPEKGSLHWPTQSRRWRSSATKAKTVWVKCAGKSKERVTAKLLATSDGSKREPFLVFKTRPSTKPDVARENKVMRHGFGRRQWGEVHLLQQGVHIYGNAAGWWNTIITALMLPHPTPHAPSASDLGPLVRLLLLSNVALQAVDPAKDIDYNELDCEEDGAEGDRLAQNDAS</sequence>
<gene>
    <name evidence="3" type="ORF">PITG_17820</name>
</gene>
<dbReference type="GO" id="GO:0003677">
    <property type="term" value="F:DNA binding"/>
    <property type="evidence" value="ECO:0007669"/>
    <property type="project" value="UniProtKB-KW"/>
</dbReference>
<feature type="domain" description="HTH CENPB-type" evidence="2">
    <location>
        <begin position="58"/>
        <end position="104"/>
    </location>
</feature>
<reference evidence="4" key="1">
    <citation type="journal article" date="2009" name="Nature">
        <title>Genome sequence and analysis of the Irish potato famine pathogen Phytophthora infestans.</title>
        <authorList>
            <consortium name="The Broad Institute Genome Sequencing Platform"/>
            <person name="Haas B.J."/>
            <person name="Kamoun S."/>
            <person name="Zody M.C."/>
            <person name="Jiang R.H."/>
            <person name="Handsaker R.E."/>
            <person name="Cano L.M."/>
            <person name="Grabherr M."/>
            <person name="Kodira C.D."/>
            <person name="Raffaele S."/>
            <person name="Torto-Alalibo T."/>
            <person name="Bozkurt T.O."/>
            <person name="Ah-Fong A.M."/>
            <person name="Alvarado L."/>
            <person name="Anderson V.L."/>
            <person name="Armstrong M.R."/>
            <person name="Avrova A."/>
            <person name="Baxter L."/>
            <person name="Beynon J."/>
            <person name="Boevink P.C."/>
            <person name="Bollmann S.R."/>
            <person name="Bos J.I."/>
            <person name="Bulone V."/>
            <person name="Cai G."/>
            <person name="Cakir C."/>
            <person name="Carrington J.C."/>
            <person name="Chawner M."/>
            <person name="Conti L."/>
            <person name="Costanzo S."/>
            <person name="Ewan R."/>
            <person name="Fahlgren N."/>
            <person name="Fischbach M.A."/>
            <person name="Fugelstad J."/>
            <person name="Gilroy E.M."/>
            <person name="Gnerre S."/>
            <person name="Green P.J."/>
            <person name="Grenville-Briggs L.J."/>
            <person name="Griffith J."/>
            <person name="Grunwald N.J."/>
            <person name="Horn K."/>
            <person name="Horner N.R."/>
            <person name="Hu C.H."/>
            <person name="Huitema E."/>
            <person name="Jeong D.H."/>
            <person name="Jones A.M."/>
            <person name="Jones J.D."/>
            <person name="Jones R.W."/>
            <person name="Karlsson E.K."/>
            <person name="Kunjeti S.G."/>
            <person name="Lamour K."/>
            <person name="Liu Z."/>
            <person name="Ma L."/>
            <person name="Maclean D."/>
            <person name="Chibucos M.C."/>
            <person name="McDonald H."/>
            <person name="McWalters J."/>
            <person name="Meijer H.J."/>
            <person name="Morgan W."/>
            <person name="Morris P.F."/>
            <person name="Munro C.A."/>
            <person name="O'Neill K."/>
            <person name="Ospina-Giraldo M."/>
            <person name="Pinzon A."/>
            <person name="Pritchard L."/>
            <person name="Ramsahoye B."/>
            <person name="Ren Q."/>
            <person name="Restrepo S."/>
            <person name="Roy S."/>
            <person name="Sadanandom A."/>
            <person name="Savidor A."/>
            <person name="Schornack S."/>
            <person name="Schwartz D.C."/>
            <person name="Schumann U.D."/>
            <person name="Schwessinger B."/>
            <person name="Seyer L."/>
            <person name="Sharpe T."/>
            <person name="Silvar C."/>
            <person name="Song J."/>
            <person name="Studholme D.J."/>
            <person name="Sykes S."/>
            <person name="Thines M."/>
            <person name="van de Vondervoort P.J."/>
            <person name="Phuntumart V."/>
            <person name="Wawra S."/>
            <person name="Weide R."/>
            <person name="Win J."/>
            <person name="Young C."/>
            <person name="Zhou S."/>
            <person name="Fry W."/>
            <person name="Meyers B.C."/>
            <person name="van West P."/>
            <person name="Ristaino J."/>
            <person name="Govers F."/>
            <person name="Birch P.R."/>
            <person name="Whisson S.C."/>
            <person name="Judelson H.S."/>
            <person name="Nusbaum C."/>
        </authorList>
    </citation>
    <scope>NUCLEOTIDE SEQUENCE [LARGE SCALE GENOMIC DNA]</scope>
    <source>
        <strain evidence="4">T30-4</strain>
    </source>
</reference>
<dbReference type="HOGENOM" id="CLU_954624_0_0_1"/>
<dbReference type="VEuPathDB" id="FungiDB:PITG_17820"/>
<dbReference type="OMA" id="NELDCEE"/>
<dbReference type="GeneID" id="9471348"/>
<evidence type="ECO:0000256" key="1">
    <source>
        <dbReference type="ARBA" id="ARBA00023125"/>
    </source>
</evidence>